<evidence type="ECO:0000256" key="3">
    <source>
        <dbReference type="ARBA" id="ARBA00022435"/>
    </source>
</evidence>
<dbReference type="PIRSF" id="PIRSF000108">
    <property type="entry name" value="IDH_NADP"/>
    <property type="match status" value="1"/>
</dbReference>
<comment type="cofactor">
    <cofactor evidence="11 14">
        <name>Mg(2+)</name>
        <dbReference type="ChEBI" id="CHEBI:18420"/>
    </cofactor>
    <cofactor evidence="11 14">
        <name>Mn(2+)</name>
        <dbReference type="ChEBI" id="CHEBI:29035"/>
    </cofactor>
    <text evidence="11 14">Binds 1 Mg(2+) or Mn(2+) ion per subunit.</text>
</comment>
<feature type="site" description="Critical for catalysis" evidence="12">
    <location>
        <position position="217"/>
    </location>
</feature>
<evidence type="ECO:0000256" key="9">
    <source>
        <dbReference type="ARBA" id="ARBA00023211"/>
    </source>
</evidence>
<feature type="binding site" evidence="13">
    <location>
        <position position="187"/>
    </location>
    <ligand>
        <name>D-threo-isocitrate</name>
        <dbReference type="ChEBI" id="CHEBI:15562"/>
    </ligand>
</feature>
<keyword evidence="7 11" id="KW-0521">NADP</keyword>
<dbReference type="EMBL" id="ML977561">
    <property type="protein sequence ID" value="KAF2005971.1"/>
    <property type="molecule type" value="Genomic_DNA"/>
</dbReference>
<dbReference type="PANTHER" id="PTHR11822:SF21">
    <property type="entry name" value="ISOCITRATE DEHYDROGENASE [NADP], MITOCHONDRIAL"/>
    <property type="match status" value="1"/>
</dbReference>
<feature type="binding site" evidence="15">
    <location>
        <position position="337"/>
    </location>
    <ligand>
        <name>NADP(+)</name>
        <dbReference type="ChEBI" id="CHEBI:58349"/>
    </ligand>
</feature>
<dbReference type="SMART" id="SM01329">
    <property type="entry name" value="Iso_dh"/>
    <property type="match status" value="1"/>
</dbReference>
<evidence type="ECO:0000256" key="13">
    <source>
        <dbReference type="PIRSR" id="PIRSR000108-2"/>
    </source>
</evidence>
<dbReference type="Pfam" id="PF00180">
    <property type="entry name" value="Iso_dh"/>
    <property type="match status" value="1"/>
</dbReference>
<dbReference type="SUPFAM" id="SSF53659">
    <property type="entry name" value="Isocitrate/Isopropylmalate dehydrogenase-like"/>
    <property type="match status" value="1"/>
</dbReference>
<keyword evidence="3" id="KW-0329">Glyoxylate bypass</keyword>
<evidence type="ECO:0000313" key="17">
    <source>
        <dbReference type="EMBL" id="KAF2005971.1"/>
    </source>
</evidence>
<feature type="binding site" evidence="13">
    <location>
        <begin position="172"/>
        <end position="178"/>
    </location>
    <ligand>
        <name>D-threo-isocitrate</name>
        <dbReference type="ChEBI" id="CHEBI:15562"/>
    </ligand>
</feature>
<evidence type="ECO:0000256" key="8">
    <source>
        <dbReference type="ARBA" id="ARBA00023002"/>
    </source>
</evidence>
<evidence type="ECO:0000256" key="1">
    <source>
        <dbReference type="ARBA" id="ARBA00001936"/>
    </source>
</evidence>
<dbReference type="NCBIfam" id="NF006156">
    <property type="entry name" value="PRK08299.1"/>
    <property type="match status" value="1"/>
</dbReference>
<dbReference type="GO" id="GO:0006739">
    <property type="term" value="P:NADP+ metabolic process"/>
    <property type="evidence" value="ECO:0007669"/>
    <property type="project" value="TreeGrafter"/>
</dbReference>
<protein>
    <recommendedName>
        <fullName evidence="11">Isocitrate dehydrogenase [NADP]</fullName>
        <ecNumber evidence="11">1.1.1.42</ecNumber>
    </recommendedName>
</protein>
<keyword evidence="4 11" id="KW-0816">Tricarboxylic acid cycle</keyword>
<evidence type="ECO:0000256" key="7">
    <source>
        <dbReference type="ARBA" id="ARBA00022857"/>
    </source>
</evidence>
<dbReference type="GO" id="GO:0006099">
    <property type="term" value="P:tricarboxylic acid cycle"/>
    <property type="evidence" value="ECO:0007669"/>
    <property type="project" value="UniProtKB-KW"/>
</dbReference>
<dbReference type="InterPro" id="IPR024084">
    <property type="entry name" value="IsoPropMal-DH-like_dom"/>
</dbReference>
<keyword evidence="5 11" id="KW-0479">Metal-binding</keyword>
<keyword evidence="6 11" id="KW-0460">Magnesium</keyword>
<comment type="cofactor">
    <cofactor evidence="1">
        <name>Mn(2+)</name>
        <dbReference type="ChEBI" id="CHEBI:29035"/>
    </cofactor>
</comment>
<dbReference type="NCBIfam" id="TIGR00127">
    <property type="entry name" value="nadp_idh_euk"/>
    <property type="match status" value="1"/>
</dbReference>
<evidence type="ECO:0000256" key="15">
    <source>
        <dbReference type="PIRSR" id="PIRSR000108-4"/>
    </source>
</evidence>
<proteinExistence type="inferred from homology"/>
<dbReference type="Gene3D" id="3.40.718.10">
    <property type="entry name" value="Isopropylmalate Dehydrogenase"/>
    <property type="match status" value="1"/>
</dbReference>
<sequence length="488" mass="53921">MRPTSTSAVRAAANFNSVRLPRQHLAGFATVTSLASSTSSTARSGLLSAAGRTQGASFAPKVGGLLSVKGAQIRRMSAIKKIKVKNPVVELDGDEMTRIIWQDIKDKFIHPYLDIDLKYYDLGLPYRDETNDQVTVDAAEAIKKYSVGVKCATITPDEARVKEFNLKKMWLSPNGTIRNALGGTVFREPIVIPRVPRLVPGWKQAIIIGRHAFGDQYRAKDRVIKEEGTLEMVFTPKGGKPEVIKVYDFPSGGGVAQTQYNTTESIAGFAHASFKMALDKKLPLYMSTKNTILKAYDGQFKDIFQEIFEKEYKSEFDAKKIWYEHRLIDDMVAQMIKSEGGFIMALKNYDGDVQSDIVAQGFGSLGLMTSVLITPDGKTFESEAAHGTVTRHFREHQKGNETSTNPIASIFAWTQGLAKRGELDGTPELVVFAEQLERACIDAVDVDGIMTKDLALACGKKDRGSWVTTGEYLSAVERRLKSALKEKL</sequence>
<feature type="binding site" evidence="15">
    <location>
        <position position="405"/>
    </location>
    <ligand>
        <name>NADP(+)</name>
        <dbReference type="ChEBI" id="CHEBI:58349"/>
    </ligand>
</feature>
<dbReference type="GO" id="GO:0006102">
    <property type="term" value="P:isocitrate metabolic process"/>
    <property type="evidence" value="ECO:0007669"/>
    <property type="project" value="InterPro"/>
</dbReference>
<comment type="similarity">
    <text evidence="2 11">Belongs to the isocitrate and isopropylmalate dehydrogenases family.</text>
</comment>
<dbReference type="GO" id="GO:0004450">
    <property type="term" value="F:isocitrate dehydrogenase (NADP+) activity"/>
    <property type="evidence" value="ECO:0007669"/>
    <property type="project" value="UniProtKB-EC"/>
</dbReference>
<feature type="site" description="Critical for catalysis" evidence="12">
    <location>
        <position position="289"/>
    </location>
</feature>
<dbReference type="GO" id="GO:0006097">
    <property type="term" value="P:glyoxylate cycle"/>
    <property type="evidence" value="ECO:0007669"/>
    <property type="project" value="UniProtKB-KW"/>
</dbReference>
<evidence type="ECO:0000256" key="10">
    <source>
        <dbReference type="ARBA" id="ARBA00023554"/>
    </source>
</evidence>
<dbReference type="PROSITE" id="PS00470">
    <property type="entry name" value="IDH_IMDH"/>
    <property type="match status" value="1"/>
</dbReference>
<feature type="binding site" evidence="15">
    <location>
        <position position="160"/>
    </location>
    <ligand>
        <name>NADP(+)</name>
        <dbReference type="ChEBI" id="CHEBI:58349"/>
    </ligand>
</feature>
<evidence type="ECO:0000256" key="6">
    <source>
        <dbReference type="ARBA" id="ARBA00022842"/>
    </source>
</evidence>
<dbReference type="Proteomes" id="UP000799779">
    <property type="component" value="Unassembled WGS sequence"/>
</dbReference>
<feature type="domain" description="Isopropylmalate dehydrogenase-like" evidence="16">
    <location>
        <begin position="87"/>
        <end position="476"/>
    </location>
</feature>
<evidence type="ECO:0000256" key="12">
    <source>
        <dbReference type="PIRSR" id="PIRSR000108-1"/>
    </source>
</evidence>
<dbReference type="PANTHER" id="PTHR11822">
    <property type="entry name" value="NADP-SPECIFIC ISOCITRATE DEHYDROGENASE"/>
    <property type="match status" value="1"/>
</dbReference>
<dbReference type="GO" id="GO:0051287">
    <property type="term" value="F:NAD binding"/>
    <property type="evidence" value="ECO:0007669"/>
    <property type="project" value="InterPro"/>
</dbReference>
<reference evidence="17" key="1">
    <citation type="journal article" date="2020" name="Stud. Mycol.">
        <title>101 Dothideomycetes genomes: a test case for predicting lifestyles and emergence of pathogens.</title>
        <authorList>
            <person name="Haridas S."/>
            <person name="Albert R."/>
            <person name="Binder M."/>
            <person name="Bloem J."/>
            <person name="Labutti K."/>
            <person name="Salamov A."/>
            <person name="Andreopoulos B."/>
            <person name="Baker S."/>
            <person name="Barry K."/>
            <person name="Bills G."/>
            <person name="Bluhm B."/>
            <person name="Cannon C."/>
            <person name="Castanera R."/>
            <person name="Culley D."/>
            <person name="Daum C."/>
            <person name="Ezra D."/>
            <person name="Gonzalez J."/>
            <person name="Henrissat B."/>
            <person name="Kuo A."/>
            <person name="Liang C."/>
            <person name="Lipzen A."/>
            <person name="Lutzoni F."/>
            <person name="Magnuson J."/>
            <person name="Mondo S."/>
            <person name="Nolan M."/>
            <person name="Ohm R."/>
            <person name="Pangilinan J."/>
            <person name="Park H.-J."/>
            <person name="Ramirez L."/>
            <person name="Alfaro M."/>
            <person name="Sun H."/>
            <person name="Tritt A."/>
            <person name="Yoshinaga Y."/>
            <person name="Zwiers L.-H."/>
            <person name="Turgeon B."/>
            <person name="Goodwin S."/>
            <person name="Spatafora J."/>
            <person name="Crous P."/>
            <person name="Grigoriev I."/>
        </authorList>
    </citation>
    <scope>NUCLEOTIDE SEQUENCE</scope>
    <source>
        <strain evidence="17">CBS 123094</strain>
    </source>
</reference>
<comment type="catalytic activity">
    <reaction evidence="10 11">
        <text>D-threo-isocitrate + NADP(+) = 2-oxoglutarate + CO2 + NADPH</text>
        <dbReference type="Rhea" id="RHEA:19629"/>
        <dbReference type="ChEBI" id="CHEBI:15562"/>
        <dbReference type="ChEBI" id="CHEBI:16526"/>
        <dbReference type="ChEBI" id="CHEBI:16810"/>
        <dbReference type="ChEBI" id="CHEBI:57783"/>
        <dbReference type="ChEBI" id="CHEBI:58349"/>
        <dbReference type="EC" id="1.1.1.42"/>
    </reaction>
</comment>
<dbReference type="GO" id="GO:0000287">
    <property type="term" value="F:magnesium ion binding"/>
    <property type="evidence" value="ECO:0007669"/>
    <property type="project" value="InterPro"/>
</dbReference>
<feature type="binding site" evidence="13">
    <location>
        <position position="210"/>
    </location>
    <ligand>
        <name>D-threo-isocitrate</name>
        <dbReference type="ChEBI" id="CHEBI:15562"/>
    </ligand>
</feature>
<evidence type="ECO:0000256" key="14">
    <source>
        <dbReference type="PIRSR" id="PIRSR000108-3"/>
    </source>
</evidence>
<evidence type="ECO:0000313" key="18">
    <source>
        <dbReference type="Proteomes" id="UP000799779"/>
    </source>
</evidence>
<organism evidence="17 18">
    <name type="scientific">Amniculicola lignicola CBS 123094</name>
    <dbReference type="NCBI Taxonomy" id="1392246"/>
    <lineage>
        <taxon>Eukaryota</taxon>
        <taxon>Fungi</taxon>
        <taxon>Dikarya</taxon>
        <taxon>Ascomycota</taxon>
        <taxon>Pezizomycotina</taxon>
        <taxon>Dothideomycetes</taxon>
        <taxon>Pleosporomycetidae</taxon>
        <taxon>Pleosporales</taxon>
        <taxon>Amniculicolaceae</taxon>
        <taxon>Amniculicola</taxon>
    </lineage>
</organism>
<keyword evidence="18" id="KW-1185">Reference proteome</keyword>
<feature type="binding site" evidence="14">
    <location>
        <position position="329"/>
    </location>
    <ligand>
        <name>Mn(2+)</name>
        <dbReference type="ChEBI" id="CHEBI:29035"/>
    </ligand>
</feature>
<keyword evidence="8 11" id="KW-0560">Oxidoreductase</keyword>
<gene>
    <name evidence="17" type="ORF">P154DRAFT_518207</name>
</gene>
<dbReference type="AlphaFoldDB" id="A0A6A5X0D8"/>
<dbReference type="InterPro" id="IPR019818">
    <property type="entry name" value="IsoCit/isopropylmalate_DH_CS"/>
</dbReference>
<feature type="binding site" evidence="15">
    <location>
        <begin position="153"/>
        <end position="155"/>
    </location>
    <ligand>
        <name>NADP(+)</name>
        <dbReference type="ChEBI" id="CHEBI:58349"/>
    </ligand>
</feature>
<evidence type="ECO:0000256" key="2">
    <source>
        <dbReference type="ARBA" id="ARBA00007769"/>
    </source>
</evidence>
<evidence type="ECO:0000256" key="4">
    <source>
        <dbReference type="ARBA" id="ARBA00022532"/>
    </source>
</evidence>
<dbReference type="InterPro" id="IPR004790">
    <property type="entry name" value="Isocitrate_DH_NADP"/>
</dbReference>
<evidence type="ECO:0000259" key="16">
    <source>
        <dbReference type="SMART" id="SM01329"/>
    </source>
</evidence>
<name>A0A6A5X0D8_9PLEO</name>
<dbReference type="EC" id="1.1.1.42" evidence="11"/>
<feature type="binding site" evidence="14">
    <location>
        <position position="352"/>
    </location>
    <ligand>
        <name>Mn(2+)</name>
        <dbReference type="ChEBI" id="CHEBI:29035"/>
    </ligand>
</feature>
<evidence type="ECO:0000256" key="11">
    <source>
        <dbReference type="PIRNR" id="PIRNR000108"/>
    </source>
</evidence>
<evidence type="ECO:0000256" key="5">
    <source>
        <dbReference type="ARBA" id="ARBA00022723"/>
    </source>
</evidence>
<feature type="binding site" evidence="13">
    <location>
        <position position="155"/>
    </location>
    <ligand>
        <name>D-threo-isocitrate</name>
        <dbReference type="ChEBI" id="CHEBI:15562"/>
    </ligand>
</feature>
<feature type="binding site" evidence="15">
    <location>
        <begin position="387"/>
        <end position="392"/>
    </location>
    <ligand>
        <name>NADP(+)</name>
        <dbReference type="ChEBI" id="CHEBI:58349"/>
    </ligand>
</feature>
<dbReference type="GO" id="GO:0005739">
    <property type="term" value="C:mitochondrion"/>
    <property type="evidence" value="ECO:0007669"/>
    <property type="project" value="TreeGrafter"/>
</dbReference>
<dbReference type="OrthoDB" id="248923at2759"/>
<dbReference type="FunFam" id="3.40.718.10:FF:000002">
    <property type="entry name" value="Isocitrate dehydrogenase [NADP]"/>
    <property type="match status" value="1"/>
</dbReference>
<accession>A0A6A5X0D8</accession>
<keyword evidence="9 11" id="KW-0464">Manganese</keyword>